<sequence length="311" mass="33690">MDVILHAGAHRTGTTSFQSYLRANRTRLQGQGIGFWGPWRTRTGLLDSVAARPESAEAAQRAAGRVALNLEGSRRQGVSALVVTDENMIGALRRGLRARALYPGIGERMARLHGAFGGPTRIVLQIRALDDWWTSALTWAVPRGEGLPRPDTLEAISRGTRGWRDVITDLACACPGTQILVTEFDTFAARPDRLLAAMTGRRSLPPALPGAFHDNRRPGRDALCEVLTARGTPADRLSAVPPGGAWALFDDRQAARLRETYADDLFWLRAGADGLATLTEDPAPARPRLNLAAAAKLRGTDDDRPARKLAP</sequence>
<dbReference type="Proteomes" id="UP000207598">
    <property type="component" value="Unassembled WGS sequence"/>
</dbReference>
<dbReference type="EMBL" id="FXYF01000016">
    <property type="protein sequence ID" value="SMX49483.1"/>
    <property type="molecule type" value="Genomic_DNA"/>
</dbReference>
<dbReference type="RefSeq" id="WP_094023060.1">
    <property type="nucleotide sequence ID" value="NZ_FXYF01000016.1"/>
</dbReference>
<evidence type="ECO:0000313" key="2">
    <source>
        <dbReference type="Proteomes" id="UP000207598"/>
    </source>
</evidence>
<protein>
    <recommendedName>
        <fullName evidence="3">Sulfotransferase family protein</fullName>
    </recommendedName>
</protein>
<evidence type="ECO:0008006" key="3">
    <source>
        <dbReference type="Google" id="ProtNLM"/>
    </source>
</evidence>
<reference evidence="1 2" key="1">
    <citation type="submission" date="2017-05" db="EMBL/GenBank/DDBJ databases">
        <authorList>
            <person name="Song R."/>
            <person name="Chenine A.L."/>
            <person name="Ruprecht R.M."/>
        </authorList>
    </citation>
    <scope>NUCLEOTIDE SEQUENCE [LARGE SCALE GENOMIC DNA]</scope>
    <source>
        <strain evidence="1 2">CECT 8898</strain>
    </source>
</reference>
<dbReference type="SUPFAM" id="SSF52540">
    <property type="entry name" value="P-loop containing nucleoside triphosphate hydrolases"/>
    <property type="match status" value="1"/>
</dbReference>
<organism evidence="1 2">
    <name type="scientific">Maliponia aquimaris</name>
    <dbReference type="NCBI Taxonomy" id="1673631"/>
    <lineage>
        <taxon>Bacteria</taxon>
        <taxon>Pseudomonadati</taxon>
        <taxon>Pseudomonadota</taxon>
        <taxon>Alphaproteobacteria</taxon>
        <taxon>Rhodobacterales</taxon>
        <taxon>Paracoccaceae</taxon>
        <taxon>Maliponia</taxon>
    </lineage>
</organism>
<keyword evidence="2" id="KW-1185">Reference proteome</keyword>
<name>A0A238L330_9RHOB</name>
<proteinExistence type="predicted"/>
<dbReference type="OrthoDB" id="8481769at2"/>
<gene>
    <name evidence="1" type="ORF">MAA8898_04310</name>
</gene>
<dbReference type="AlphaFoldDB" id="A0A238L330"/>
<evidence type="ECO:0000313" key="1">
    <source>
        <dbReference type="EMBL" id="SMX49483.1"/>
    </source>
</evidence>
<dbReference type="InterPro" id="IPR027417">
    <property type="entry name" value="P-loop_NTPase"/>
</dbReference>
<accession>A0A238L330</accession>